<evidence type="ECO:0000259" key="3">
    <source>
        <dbReference type="Pfam" id="PF13439"/>
    </source>
</evidence>
<dbReference type="EMBL" id="FQTT01000009">
    <property type="protein sequence ID" value="SHE24662.1"/>
    <property type="molecule type" value="Genomic_DNA"/>
</dbReference>
<reference evidence="5" key="1">
    <citation type="submission" date="2016-09" db="EMBL/GenBank/DDBJ databases">
        <authorList>
            <person name="Strepis N."/>
        </authorList>
    </citation>
    <scope>NUCLEOTIDE SEQUENCE [LARGE SCALE GENOMIC DNA]</scope>
</reference>
<dbReference type="OrthoDB" id="8878585at2"/>
<dbReference type="Proteomes" id="UP000184291">
    <property type="component" value="Unassembled WGS sequence"/>
</dbReference>
<protein>
    <submittedName>
        <fullName evidence="4">Glycosyl transferases group 1</fullName>
    </submittedName>
</protein>
<dbReference type="Pfam" id="PF13439">
    <property type="entry name" value="Glyco_transf_4"/>
    <property type="match status" value="1"/>
</dbReference>
<sequence length="389" mass="40769">MSVPTSSRAGSPLVLVAHPSPDLYGSDWQLVETITGLIESGYRVNVALPEDGPLVGVLEGVGARVAVVPFTVLRKALLSPRGLAGLAARAPGELARLRGLIKACGADALLANTVTIPWWPLAGRAAGVPVLSHVHEAEDTQNLLIRAGLNAPLLAATRIVANSEAARQALLSAQPLLAGRTRVVHNGVAGPPQPPVPLHERAPHAPLRIAMVGRLSPRKGVDVLLEAVALLRERGIDASLEVAGSIFPGYEWYEAQLRERAAAPDLAGHVDFLGYVHPTWPVLDRADVVVVPSRQEPFGNTAVEAMHAARPLVASGVQGLKEVVDDGVTGLLVPPDDPAALATALGRLAAAPDLAARLARRGEQEARARFSVAGYRAAMTAVVRDLTRS</sequence>
<dbReference type="GO" id="GO:0016757">
    <property type="term" value="F:glycosyltransferase activity"/>
    <property type="evidence" value="ECO:0007669"/>
    <property type="project" value="UniProtKB-KW"/>
</dbReference>
<proteinExistence type="predicted"/>
<dbReference type="InterPro" id="IPR028098">
    <property type="entry name" value="Glyco_trans_4-like_N"/>
</dbReference>
<gene>
    <name evidence="4" type="ORF">ACGLYG10_0870</name>
</gene>
<name>A0A1M4RXI1_9ACTO</name>
<organism evidence="4 5">
    <name type="scientific">Actinomyces glycerinitolerans</name>
    <dbReference type="NCBI Taxonomy" id="1892869"/>
    <lineage>
        <taxon>Bacteria</taxon>
        <taxon>Bacillati</taxon>
        <taxon>Actinomycetota</taxon>
        <taxon>Actinomycetes</taxon>
        <taxon>Actinomycetales</taxon>
        <taxon>Actinomycetaceae</taxon>
        <taxon>Actinomyces</taxon>
    </lineage>
</organism>
<keyword evidence="5" id="KW-1185">Reference proteome</keyword>
<dbReference type="RefSeq" id="WP_073328290.1">
    <property type="nucleotide sequence ID" value="NZ_FQTT01000009.1"/>
</dbReference>
<feature type="domain" description="Glycosyltransferase subfamily 4-like N-terminal" evidence="3">
    <location>
        <begin position="30"/>
        <end position="188"/>
    </location>
</feature>
<dbReference type="STRING" id="1892869.ACGLYG10_0870"/>
<dbReference type="AlphaFoldDB" id="A0A1M4RXI1"/>
<keyword evidence="2 4" id="KW-0808">Transferase</keyword>
<evidence type="ECO:0000313" key="4">
    <source>
        <dbReference type="EMBL" id="SHE24662.1"/>
    </source>
</evidence>
<evidence type="ECO:0000256" key="1">
    <source>
        <dbReference type="ARBA" id="ARBA00022676"/>
    </source>
</evidence>
<evidence type="ECO:0000313" key="5">
    <source>
        <dbReference type="Proteomes" id="UP000184291"/>
    </source>
</evidence>
<dbReference type="PANTHER" id="PTHR12526:SF510">
    <property type="entry name" value="D-INOSITOL 3-PHOSPHATE GLYCOSYLTRANSFERASE"/>
    <property type="match status" value="1"/>
</dbReference>
<dbReference type="Gene3D" id="3.40.50.2000">
    <property type="entry name" value="Glycogen Phosphorylase B"/>
    <property type="match status" value="2"/>
</dbReference>
<dbReference type="Pfam" id="PF13692">
    <property type="entry name" value="Glyco_trans_1_4"/>
    <property type="match status" value="1"/>
</dbReference>
<dbReference type="CDD" id="cd03801">
    <property type="entry name" value="GT4_PimA-like"/>
    <property type="match status" value="1"/>
</dbReference>
<evidence type="ECO:0000256" key="2">
    <source>
        <dbReference type="ARBA" id="ARBA00022679"/>
    </source>
</evidence>
<accession>A0A1M4RXI1</accession>
<dbReference type="SUPFAM" id="SSF53756">
    <property type="entry name" value="UDP-Glycosyltransferase/glycogen phosphorylase"/>
    <property type="match status" value="1"/>
</dbReference>
<dbReference type="PANTHER" id="PTHR12526">
    <property type="entry name" value="GLYCOSYLTRANSFERASE"/>
    <property type="match status" value="1"/>
</dbReference>
<keyword evidence="1" id="KW-0328">Glycosyltransferase</keyword>